<dbReference type="AlphaFoldDB" id="A0A813WBF9"/>
<comment type="caution">
    <text evidence="2">The sequence shown here is derived from an EMBL/GenBank/DDBJ whole genome shotgun (WGS) entry which is preliminary data.</text>
</comment>
<protein>
    <submittedName>
        <fullName evidence="2">Uncharacterized protein</fullName>
    </submittedName>
</protein>
<feature type="region of interest" description="Disordered" evidence="1">
    <location>
        <begin position="328"/>
        <end position="363"/>
    </location>
</feature>
<name>A0A813WBF9_9BILA</name>
<feature type="compositionally biased region" description="Low complexity" evidence="1">
    <location>
        <begin position="11"/>
        <end position="22"/>
    </location>
</feature>
<feature type="region of interest" description="Disordered" evidence="1">
    <location>
        <begin position="76"/>
        <end position="124"/>
    </location>
</feature>
<gene>
    <name evidence="2" type="ORF">IZO911_LOCUS9529</name>
</gene>
<feature type="compositionally biased region" description="Polar residues" evidence="1">
    <location>
        <begin position="90"/>
        <end position="121"/>
    </location>
</feature>
<dbReference type="EMBL" id="CAJNOE010000067">
    <property type="protein sequence ID" value="CAF0849823.1"/>
    <property type="molecule type" value="Genomic_DNA"/>
</dbReference>
<feature type="region of interest" description="Disordered" evidence="1">
    <location>
        <begin position="1"/>
        <end position="30"/>
    </location>
</feature>
<evidence type="ECO:0000256" key="1">
    <source>
        <dbReference type="SAM" id="MobiDB-lite"/>
    </source>
</evidence>
<accession>A0A813WBF9</accession>
<organism evidence="2 3">
    <name type="scientific">Adineta steineri</name>
    <dbReference type="NCBI Taxonomy" id="433720"/>
    <lineage>
        <taxon>Eukaryota</taxon>
        <taxon>Metazoa</taxon>
        <taxon>Spiralia</taxon>
        <taxon>Gnathifera</taxon>
        <taxon>Rotifera</taxon>
        <taxon>Eurotatoria</taxon>
        <taxon>Bdelloidea</taxon>
        <taxon>Adinetida</taxon>
        <taxon>Adinetidae</taxon>
        <taxon>Adineta</taxon>
    </lineage>
</organism>
<reference evidence="2" key="1">
    <citation type="submission" date="2021-02" db="EMBL/GenBank/DDBJ databases">
        <authorList>
            <person name="Nowell W R."/>
        </authorList>
    </citation>
    <scope>NUCLEOTIDE SEQUENCE</scope>
</reference>
<evidence type="ECO:0000313" key="3">
    <source>
        <dbReference type="Proteomes" id="UP000663860"/>
    </source>
</evidence>
<sequence>MSVPATMTAVSITTTNHNSSSSLEKNKQKTQEHIFSALTRKSSEHRMSTPQQSANEIVNHSIRIVPKFRIPKVERQNNSLSLSDQSQLSPTTTVKMETNDSISTTKMNSSSPPSEDLNSQQGKRKFSLSQYKEHKRLKSNDPIQNSSADIDMRITTVKNIKNSPPPTSMFDDSQFISNNQPIVSPKTEDISKDLVIKSNLSEPGVKKIIKKKVVWADENNKALVQTSFFEIDDSEIADMHAFARQCATNMSIAQLEKLLERDLRKRRGLQDVNSFDDDKQNLLPLPPLIRILLPDTITNPIVKSQERLAQDEREKGVLQALFIRSYLPDSPSEPDGDLLGTSTTTTIERTTPKSIPLEDESLY</sequence>
<dbReference type="Proteomes" id="UP000663860">
    <property type="component" value="Unassembled WGS sequence"/>
</dbReference>
<feature type="compositionally biased region" description="Low complexity" evidence="1">
    <location>
        <begin position="76"/>
        <end position="89"/>
    </location>
</feature>
<evidence type="ECO:0000313" key="2">
    <source>
        <dbReference type="EMBL" id="CAF0849823.1"/>
    </source>
</evidence>
<proteinExistence type="predicted"/>